<comment type="caution">
    <text evidence="1">The sequence shown here is derived from an EMBL/GenBank/DDBJ whole genome shotgun (WGS) entry which is preliminary data.</text>
</comment>
<accession>W1U3P6</accession>
<evidence type="ECO:0000313" key="1">
    <source>
        <dbReference type="EMBL" id="ETI86238.1"/>
    </source>
</evidence>
<dbReference type="Proteomes" id="UP000018840">
    <property type="component" value="Unassembled WGS sequence"/>
</dbReference>
<dbReference type="AlphaFoldDB" id="W1U3P6"/>
<name>W1U3P6_9FIRM</name>
<dbReference type="PATRIC" id="fig|1403945.3.peg.894"/>
<gene>
    <name evidence="1" type="ORF">Q612_NSC00320G0004</name>
</gene>
<evidence type="ECO:0000313" key="2">
    <source>
        <dbReference type="Proteomes" id="UP000018840"/>
    </source>
</evidence>
<protein>
    <submittedName>
        <fullName evidence="1">Uncharacterized protein</fullName>
    </submittedName>
</protein>
<reference evidence="1 2" key="1">
    <citation type="submission" date="2013-12" db="EMBL/GenBank/DDBJ databases">
        <title>A Varibaculum cambriense genome reconstructed from a premature infant gut community with otherwise low bacterial novelty that shifts toward anaerobic metabolism during the third week of life.</title>
        <authorList>
            <person name="Brown C.T."/>
            <person name="Sharon I."/>
            <person name="Thomas B.C."/>
            <person name="Castelle C.J."/>
            <person name="Morowitz M.J."/>
            <person name="Banfield J.F."/>
        </authorList>
    </citation>
    <scope>NUCLEOTIDE SEQUENCE [LARGE SCALE GENOMIC DNA]</scope>
    <source>
        <strain evidence="2">DORA_17_25</strain>
    </source>
</reference>
<organism evidence="1 2">
    <name type="scientific">Negativicoccus succinicivorans DORA_17_25</name>
    <dbReference type="NCBI Taxonomy" id="1403945"/>
    <lineage>
        <taxon>Bacteria</taxon>
        <taxon>Bacillati</taxon>
        <taxon>Bacillota</taxon>
        <taxon>Negativicutes</taxon>
        <taxon>Veillonellales</taxon>
        <taxon>Veillonellaceae</taxon>
        <taxon>Negativicoccus</taxon>
    </lineage>
</organism>
<sequence length="92" mass="10925">MDEYKVELSPSMMIFEREVVVELIAAVSGFGDRHWLQKNKPIPEYLLLFIEKIQDYRETALDTDSLEELLKIKFQARLVLEVLNKLYELHKI</sequence>
<proteinExistence type="predicted"/>
<dbReference type="EMBL" id="AZMC01000320">
    <property type="protein sequence ID" value="ETI86238.1"/>
    <property type="molecule type" value="Genomic_DNA"/>
</dbReference>
<dbReference type="RefSeq" id="WP_024048742.1">
    <property type="nucleotide sequence ID" value="NZ_AZMC01000320.1"/>
</dbReference>